<dbReference type="EMBL" id="JH994046">
    <property type="protein sequence ID" value="ELQ74338.1"/>
    <property type="molecule type" value="Genomic_DNA"/>
</dbReference>
<dbReference type="InParanoid" id="L7JS86"/>
<name>L7JS86_TRAHO</name>
<organism evidence="2 3">
    <name type="scientific">Trachipleistophora hominis</name>
    <name type="common">Microsporidian parasite</name>
    <dbReference type="NCBI Taxonomy" id="72359"/>
    <lineage>
        <taxon>Eukaryota</taxon>
        <taxon>Fungi</taxon>
        <taxon>Fungi incertae sedis</taxon>
        <taxon>Microsporidia</taxon>
        <taxon>Pleistophoridae</taxon>
        <taxon>Trachipleistophora</taxon>
    </lineage>
</organism>
<evidence type="ECO:0000256" key="1">
    <source>
        <dbReference type="SAM" id="MobiDB-lite"/>
    </source>
</evidence>
<reference evidence="2 3" key="1">
    <citation type="journal article" date="2012" name="PLoS Pathog.">
        <title>The genome of the obligate intracellular parasite Trachipleistophora hominis: new insights into microsporidian genome dynamics and reductive evolution.</title>
        <authorList>
            <person name="Heinz E."/>
            <person name="Williams T.A."/>
            <person name="Nakjang S."/>
            <person name="Noel C.J."/>
            <person name="Swan D.C."/>
            <person name="Goldberg A.V."/>
            <person name="Harris S.R."/>
            <person name="Weinmaier T."/>
            <person name="Markert S."/>
            <person name="Becher D."/>
            <person name="Bernhardt J."/>
            <person name="Dagan T."/>
            <person name="Hacker C."/>
            <person name="Lucocq J.M."/>
            <person name="Schweder T."/>
            <person name="Rattei T."/>
            <person name="Hall N."/>
            <person name="Hirt R.P."/>
            <person name="Embley T.M."/>
        </authorList>
    </citation>
    <scope>NUCLEOTIDE SEQUENCE [LARGE SCALE GENOMIC DNA]</scope>
</reference>
<dbReference type="AlphaFoldDB" id="L7JS86"/>
<evidence type="ECO:0000313" key="2">
    <source>
        <dbReference type="EMBL" id="ELQ74338.1"/>
    </source>
</evidence>
<gene>
    <name evidence="2" type="ORF">THOM_2746</name>
</gene>
<feature type="non-terminal residue" evidence="2">
    <location>
        <position position="1"/>
    </location>
</feature>
<accession>L7JS86</accession>
<proteinExistence type="predicted"/>
<dbReference type="Proteomes" id="UP000011185">
    <property type="component" value="Unassembled WGS sequence"/>
</dbReference>
<evidence type="ECO:0000313" key="3">
    <source>
        <dbReference type="Proteomes" id="UP000011185"/>
    </source>
</evidence>
<dbReference type="VEuPathDB" id="MicrosporidiaDB:THOM_2746"/>
<dbReference type="HOGENOM" id="CLU_2892292_0_0_1"/>
<sequence length="63" mass="6979">VQSPRGEMSGEQRQPAWNGGPQRVIAPWVLGERSSGVWYCTVKGWQRPSKAKYGSETDSGEVE</sequence>
<keyword evidence="3" id="KW-1185">Reference proteome</keyword>
<feature type="region of interest" description="Disordered" evidence="1">
    <location>
        <begin position="1"/>
        <end position="21"/>
    </location>
</feature>
<protein>
    <submittedName>
        <fullName evidence="2">Uncharacterized protein</fullName>
    </submittedName>
</protein>